<dbReference type="Pfam" id="PF07707">
    <property type="entry name" value="BACK"/>
    <property type="match status" value="1"/>
</dbReference>
<dbReference type="Proteomes" id="UP001470230">
    <property type="component" value="Unassembled WGS sequence"/>
</dbReference>
<name>A0ABR2HBI7_9EUKA</name>
<evidence type="ECO:0000313" key="3">
    <source>
        <dbReference type="Proteomes" id="UP001470230"/>
    </source>
</evidence>
<accession>A0ABR2HBI7</accession>
<keyword evidence="3" id="KW-1185">Reference proteome</keyword>
<sequence>MNFNKLELKPACILSVPLKKYAKDFLFIVNDEEFRTSRIIADLLSPIISKLHISDPTIDNFTINTSSQGNFSQILSLIEFNEKQFSDNEIPFILEVIEILGNESIEYQEEIEDLTVDNVFKFIKKHEKFPKFYSKQLSIEIDLISSHFNELCEKQERDFLSISIDTLISILNSNKLQLDSEDQLLKFVNKIYNFNSKYSMVYETVIFENATPEMMSEFISLYDVSDINKTVWNCLSKRLEKEIKIDNRENCIQKVERRYKEIQNKGLIFPVKENEFDGILNYLKKISNDETCKEVNIESYSVINDCQPRNVVLFDRKDMFLETLGLRNDEWLRFDFRDRRVIPTGYTIMSYPYNENNHHPRLWVIEGSNDNAHWEILDKQDKERSELRGTNKVHTFNMNHQSSKEFRFIRMRLTGKNWLDQQRLALSCFELYGTLL</sequence>
<dbReference type="EMBL" id="JAPFFF010000034">
    <property type="protein sequence ID" value="KAK8843815.1"/>
    <property type="molecule type" value="Genomic_DNA"/>
</dbReference>
<dbReference type="InterPro" id="IPR008979">
    <property type="entry name" value="Galactose-bd-like_sf"/>
</dbReference>
<proteinExistence type="predicted"/>
<reference evidence="2 3" key="1">
    <citation type="submission" date="2024-04" db="EMBL/GenBank/DDBJ databases">
        <title>Tritrichomonas musculus Genome.</title>
        <authorList>
            <person name="Alves-Ferreira E."/>
            <person name="Grigg M."/>
            <person name="Lorenzi H."/>
            <person name="Galac M."/>
        </authorList>
    </citation>
    <scope>NUCLEOTIDE SEQUENCE [LARGE SCALE GENOMIC DNA]</scope>
    <source>
        <strain evidence="2 3">EAF2021</strain>
    </source>
</reference>
<dbReference type="SUPFAM" id="SSF49785">
    <property type="entry name" value="Galactose-binding domain-like"/>
    <property type="match status" value="1"/>
</dbReference>
<evidence type="ECO:0000313" key="2">
    <source>
        <dbReference type="EMBL" id="KAK8843815.1"/>
    </source>
</evidence>
<dbReference type="Gene3D" id="1.25.40.420">
    <property type="match status" value="1"/>
</dbReference>
<protein>
    <recommendedName>
        <fullName evidence="1">BACK domain-containing protein</fullName>
    </recommendedName>
</protein>
<feature type="domain" description="BACK" evidence="1">
    <location>
        <begin position="143"/>
        <end position="200"/>
    </location>
</feature>
<organism evidence="2 3">
    <name type="scientific">Tritrichomonas musculus</name>
    <dbReference type="NCBI Taxonomy" id="1915356"/>
    <lineage>
        <taxon>Eukaryota</taxon>
        <taxon>Metamonada</taxon>
        <taxon>Parabasalia</taxon>
        <taxon>Tritrichomonadida</taxon>
        <taxon>Tritrichomonadidae</taxon>
        <taxon>Tritrichomonas</taxon>
    </lineage>
</organism>
<gene>
    <name evidence="2" type="ORF">M9Y10_024889</name>
</gene>
<comment type="caution">
    <text evidence="2">The sequence shown here is derived from an EMBL/GenBank/DDBJ whole genome shotgun (WGS) entry which is preliminary data.</text>
</comment>
<dbReference type="Gene3D" id="2.60.120.260">
    <property type="entry name" value="Galactose-binding domain-like"/>
    <property type="match status" value="1"/>
</dbReference>
<evidence type="ECO:0000259" key="1">
    <source>
        <dbReference type="Pfam" id="PF07707"/>
    </source>
</evidence>
<dbReference type="InterPro" id="IPR011705">
    <property type="entry name" value="BACK"/>
</dbReference>